<name>A0A1M6RUP5_9FIRM</name>
<evidence type="ECO:0000313" key="2">
    <source>
        <dbReference type="Proteomes" id="UP000184386"/>
    </source>
</evidence>
<evidence type="ECO:0000313" key="1">
    <source>
        <dbReference type="EMBL" id="SHK36193.1"/>
    </source>
</evidence>
<dbReference type="OrthoDB" id="9800571at2"/>
<accession>A0A1M6RUP5</accession>
<sequence length="79" mass="8628">MNIAQANYTVMPKDTPNEGIPSLPCDNQGPDAPVTMPLAMVTIKKQCFKDLYDPKQGFQAGTIFQEYDLPFYGTGGALL</sequence>
<reference evidence="1 2" key="1">
    <citation type="submission" date="2016-11" db="EMBL/GenBank/DDBJ databases">
        <authorList>
            <person name="Jaros S."/>
            <person name="Januszkiewicz K."/>
            <person name="Wedrychowicz H."/>
        </authorList>
    </citation>
    <scope>NUCLEOTIDE SEQUENCE [LARGE SCALE GENOMIC DNA]</scope>
    <source>
        <strain evidence="1 2">DSM 15929</strain>
    </source>
</reference>
<dbReference type="Pfam" id="PF11007">
    <property type="entry name" value="CotJA"/>
    <property type="match status" value="1"/>
</dbReference>
<dbReference type="RefSeq" id="WP_073275960.1">
    <property type="nucleotide sequence ID" value="NZ_FRAC01000011.1"/>
</dbReference>
<dbReference type="EMBL" id="FRAC01000011">
    <property type="protein sequence ID" value="SHK36193.1"/>
    <property type="molecule type" value="Genomic_DNA"/>
</dbReference>
<proteinExistence type="predicted"/>
<dbReference type="AlphaFoldDB" id="A0A1M6RUP5"/>
<gene>
    <name evidence="1" type="ORF">SAMN02745136_02300</name>
</gene>
<keyword evidence="2" id="KW-1185">Reference proteome</keyword>
<organism evidence="1 2">
    <name type="scientific">Anaerocolumna jejuensis DSM 15929</name>
    <dbReference type="NCBI Taxonomy" id="1121322"/>
    <lineage>
        <taxon>Bacteria</taxon>
        <taxon>Bacillati</taxon>
        <taxon>Bacillota</taxon>
        <taxon>Clostridia</taxon>
        <taxon>Lachnospirales</taxon>
        <taxon>Lachnospiraceae</taxon>
        <taxon>Anaerocolumna</taxon>
    </lineage>
</organism>
<dbReference type="InterPro" id="IPR020256">
    <property type="entry name" value="Spore_coat_CotJA"/>
</dbReference>
<dbReference type="STRING" id="1121322.SAMN02745136_02300"/>
<dbReference type="Proteomes" id="UP000184386">
    <property type="component" value="Unassembled WGS sequence"/>
</dbReference>
<protein>
    <submittedName>
        <fullName evidence="1">Spore coat associated protein JA (CotJA)</fullName>
    </submittedName>
</protein>